<dbReference type="RefSeq" id="WP_169346798.1">
    <property type="nucleotide sequence ID" value="NZ_JABBJJ010000101.1"/>
</dbReference>
<dbReference type="Pfam" id="PF14412">
    <property type="entry name" value="AHH"/>
    <property type="match status" value="1"/>
</dbReference>
<proteinExistence type="predicted"/>
<evidence type="ECO:0000313" key="2">
    <source>
        <dbReference type="Proteomes" id="UP000518300"/>
    </source>
</evidence>
<name>A0A848LIJ2_9BACT</name>
<sequence>MATDVNAHLLKTHPIKAILERNSKYADNGRSEISGNGGKRSQVYDNDAKIAKSLNALGIRPQHGAGYTQGSTQHCAAYHFDKFVNALKPYYNVAHHILPCEVFKAREPGKKSRGAFTDEQLEILKRTTYDVNNGKNIIFLPGFSVGLIVQWGVKAQKEKDPGFNWDAVKETDARAGWVEKWSENARKKLERYGAVHQLPCHIDFHEDYILQVRGDMDAISKELKRQAESLCEDWKPPENIPPTLIGTQDEYWKYIVNWGEKNPLGNINAMEKLADAAMGKAPGKKKLSK</sequence>
<reference evidence="1 2" key="1">
    <citation type="submission" date="2020-04" db="EMBL/GenBank/DDBJ databases">
        <title>Draft genome of Pyxidicoccus fallax type strain.</title>
        <authorList>
            <person name="Whitworth D.E."/>
        </authorList>
    </citation>
    <scope>NUCLEOTIDE SEQUENCE [LARGE SCALE GENOMIC DNA]</scope>
    <source>
        <strain evidence="1 2">DSM 14698</strain>
    </source>
</reference>
<gene>
    <name evidence="1" type="ORF">HG543_22010</name>
</gene>
<dbReference type="Proteomes" id="UP000518300">
    <property type="component" value="Unassembled WGS sequence"/>
</dbReference>
<evidence type="ECO:0000313" key="1">
    <source>
        <dbReference type="EMBL" id="NMO17516.1"/>
    </source>
</evidence>
<dbReference type="AlphaFoldDB" id="A0A848LIJ2"/>
<protein>
    <submittedName>
        <fullName evidence="1">Uncharacterized protein</fullName>
    </submittedName>
</protein>
<dbReference type="EMBL" id="JABBJJ010000101">
    <property type="protein sequence ID" value="NMO17516.1"/>
    <property type="molecule type" value="Genomic_DNA"/>
</dbReference>
<comment type="caution">
    <text evidence="1">The sequence shown here is derived from an EMBL/GenBank/DDBJ whole genome shotgun (WGS) entry which is preliminary data.</text>
</comment>
<accession>A0A848LIJ2</accession>
<keyword evidence="2" id="KW-1185">Reference proteome</keyword>
<organism evidence="1 2">
    <name type="scientific">Pyxidicoccus fallax</name>
    <dbReference type="NCBI Taxonomy" id="394095"/>
    <lineage>
        <taxon>Bacteria</taxon>
        <taxon>Pseudomonadati</taxon>
        <taxon>Myxococcota</taxon>
        <taxon>Myxococcia</taxon>
        <taxon>Myxococcales</taxon>
        <taxon>Cystobacterineae</taxon>
        <taxon>Myxococcaceae</taxon>
        <taxon>Pyxidicoccus</taxon>
    </lineage>
</organism>
<dbReference type="InterPro" id="IPR032871">
    <property type="entry name" value="AHH_dom_containing"/>
</dbReference>